<dbReference type="AlphaFoldDB" id="A0A2G8SEU3"/>
<gene>
    <name evidence="1" type="ORF">GSI_05537</name>
</gene>
<dbReference type="PANTHER" id="PTHR46579:SF2">
    <property type="entry name" value="C2H2-TYPE DOMAIN-CONTAINING PROTEIN"/>
    <property type="match status" value="1"/>
</dbReference>
<accession>A0A2G8SEU3</accession>
<dbReference type="InterPro" id="IPR004242">
    <property type="entry name" value="Transposase_21"/>
</dbReference>
<dbReference type="Proteomes" id="UP000230002">
    <property type="component" value="Unassembled WGS sequence"/>
</dbReference>
<proteinExistence type="predicted"/>
<comment type="caution">
    <text evidence="1">The sequence shown here is derived from an EMBL/GenBank/DDBJ whole genome shotgun (WGS) entry which is preliminary data.</text>
</comment>
<keyword evidence="2" id="KW-1185">Reference proteome</keyword>
<name>A0A2G8SEU3_9APHY</name>
<sequence>MDHVRFLHEINRSISQPLSDSVASRSASLVVLFDILSSELSKMEEFRQDAWNQQFSNFHPPETVSSGHQIQYVVEPPLNDRAVTSPIPFTARFLVVVLNSVFKLSFKGCRLLLQSLRIIVRLAHANFSQDPRSSTLEAVLKEIPSDPATARKWFPFDPHSIQYACCPTCCALYPPGDYSSSPPPDPDTDDEDPLAPPSTFQILPNYPYDPVPLSHLAEPLRYPEQCTFKGNSESSPCGARLLRFGENPRPIRVFSYQTFVSWLARFLCRADIEPLLDASQARAGLSRDESVDDILSSPEVLNFLGPDGLPFLRVCGSDGRYLLGLFVDWFHPRGNRQGGAAYSAGVIFMVCLNLPPTLRYKRENIYLAGVIPGPKAPSLEEVNHFIEPLALEFRDLWFKGAHFSRTALRREGRLALCAIIPFISDLGAGRKVSGHASHSSTFFCSFCQLPKDMIDNLDMASWPRRTCQEFRNLAEEWRAAADRNTRDTLFKKSGVRYSPLLLLPYWQPTRYVVIDTMHNLFLGLFQHHCRRIFGMNVRVPSENRADADEPDPVTPEELEMVRLAAARCTTAASLKNKFNLRLLRPVYVELGLGDPEMKTKMQLADAIFNVRA</sequence>
<dbReference type="Pfam" id="PF02992">
    <property type="entry name" value="Transposase_21"/>
    <property type="match status" value="1"/>
</dbReference>
<dbReference type="PANTHER" id="PTHR46579">
    <property type="entry name" value="F5/8 TYPE C DOMAIN-CONTAINING PROTEIN-RELATED"/>
    <property type="match status" value="1"/>
</dbReference>
<reference evidence="1 2" key="1">
    <citation type="journal article" date="2015" name="Sci. Rep.">
        <title>Chromosome-level genome map provides insights into diverse defense mechanisms in the medicinal fungus Ganoderma sinense.</title>
        <authorList>
            <person name="Zhu Y."/>
            <person name="Xu J."/>
            <person name="Sun C."/>
            <person name="Zhou S."/>
            <person name="Xu H."/>
            <person name="Nelson D.R."/>
            <person name="Qian J."/>
            <person name="Song J."/>
            <person name="Luo H."/>
            <person name="Xiang L."/>
            <person name="Li Y."/>
            <person name="Xu Z."/>
            <person name="Ji A."/>
            <person name="Wang L."/>
            <person name="Lu S."/>
            <person name="Hayward A."/>
            <person name="Sun W."/>
            <person name="Li X."/>
            <person name="Schwartz D.C."/>
            <person name="Wang Y."/>
            <person name="Chen S."/>
        </authorList>
    </citation>
    <scope>NUCLEOTIDE SEQUENCE [LARGE SCALE GENOMIC DNA]</scope>
    <source>
        <strain evidence="1 2">ZZ0214-1</strain>
    </source>
</reference>
<evidence type="ECO:0000313" key="1">
    <source>
        <dbReference type="EMBL" id="PIL32292.1"/>
    </source>
</evidence>
<dbReference type="EMBL" id="AYKW01000011">
    <property type="protein sequence ID" value="PIL32292.1"/>
    <property type="molecule type" value="Genomic_DNA"/>
</dbReference>
<dbReference type="STRING" id="1077348.A0A2G8SEU3"/>
<evidence type="ECO:0000313" key="2">
    <source>
        <dbReference type="Proteomes" id="UP000230002"/>
    </source>
</evidence>
<dbReference type="OrthoDB" id="3253623at2759"/>
<protein>
    <submittedName>
        <fullName evidence="1">Uncharacterized protein</fullName>
    </submittedName>
</protein>
<organism evidence="1 2">
    <name type="scientific">Ganoderma sinense ZZ0214-1</name>
    <dbReference type="NCBI Taxonomy" id="1077348"/>
    <lineage>
        <taxon>Eukaryota</taxon>
        <taxon>Fungi</taxon>
        <taxon>Dikarya</taxon>
        <taxon>Basidiomycota</taxon>
        <taxon>Agaricomycotina</taxon>
        <taxon>Agaricomycetes</taxon>
        <taxon>Polyporales</taxon>
        <taxon>Polyporaceae</taxon>
        <taxon>Ganoderma</taxon>
    </lineage>
</organism>